<accession>A0A3G4ZWV2</accession>
<dbReference type="PANTHER" id="PTHR11118:SF1">
    <property type="entry name" value="RNA-SPLICING LIGASE RTCB HOMOLOG"/>
    <property type="match status" value="1"/>
</dbReference>
<keyword evidence="3" id="KW-0436">Ligase</keyword>
<evidence type="ECO:0000256" key="8">
    <source>
        <dbReference type="ARBA" id="ARBA00047746"/>
    </source>
</evidence>
<sequence length="474" mass="53864">MPSCRVTICLYNNLKNTKFILIDKETTTYEQILKSCSQKFQTKILSLTLESGKKFNLDDLKDSSIKLICSPKENISETIEEIKMEKTNVFTKIYANKSYIHLDVHPQLKFVEKLEGVTHVIGMPDLHPGKGCPIGAITITKNIIYPHLIGEDIGCGMSLVKTPIPGDINFKKVERLSKRLELDFSLPQDQIDEYLSSELYWPSKVKVGSVENTLYDHQLGTIGAGNHFAELQIVDKIVDEKLCQEYDITQKFCYLLVHSGSRGLGENILNTYFAQIDNLTKTGIKIDDNMCKKYLKEHDNAKTWAKRNRALIAKKFIESCYEKNIDDPQLVKYECIIDIWHNYLEKKDDNLIHRKGVAPADQGPIVIPGSRGSMSYIVMPINGSIESGWSLSHGAGRKITRTKALSTLKDKIKDYNSLKVTDLDSIVLCSNKDLLYEEAPQNYKDIDEVIQDLVEYNLIKIIAIMKPVLTYKVN</sequence>
<dbReference type="EC" id="6.5.1.8" evidence="2"/>
<dbReference type="InterPro" id="IPR001233">
    <property type="entry name" value="RtcB"/>
</dbReference>
<evidence type="ECO:0000256" key="7">
    <source>
        <dbReference type="ARBA" id="ARBA00023211"/>
    </source>
</evidence>
<comment type="cofactor">
    <cofactor evidence="1">
        <name>Mn(2+)</name>
        <dbReference type="ChEBI" id="CHEBI:29035"/>
    </cofactor>
</comment>
<name>A0A3G4ZWV2_9VIRU</name>
<dbReference type="GO" id="GO:0170057">
    <property type="term" value="F:RNA ligase (GTP) activity"/>
    <property type="evidence" value="ECO:0007669"/>
    <property type="project" value="UniProtKB-EC"/>
</dbReference>
<evidence type="ECO:0000313" key="9">
    <source>
        <dbReference type="EMBL" id="AYV78471.1"/>
    </source>
</evidence>
<dbReference type="GO" id="GO:0005525">
    <property type="term" value="F:GTP binding"/>
    <property type="evidence" value="ECO:0007669"/>
    <property type="project" value="UniProtKB-KW"/>
</dbReference>
<dbReference type="PANTHER" id="PTHR11118">
    <property type="entry name" value="RNA-SPLICING LIGASE RTCB HOMOLOG"/>
    <property type="match status" value="1"/>
</dbReference>
<dbReference type="InterPro" id="IPR017510">
    <property type="entry name" value="RtcB2"/>
</dbReference>
<evidence type="ECO:0000256" key="3">
    <source>
        <dbReference type="ARBA" id="ARBA00022598"/>
    </source>
</evidence>
<dbReference type="Pfam" id="PF01139">
    <property type="entry name" value="RtcB"/>
    <property type="match status" value="1"/>
</dbReference>
<dbReference type="EMBL" id="MK072079">
    <property type="protein sequence ID" value="AYV78471.1"/>
    <property type="molecule type" value="Genomic_DNA"/>
</dbReference>
<keyword evidence="5" id="KW-0547">Nucleotide-binding</keyword>
<dbReference type="SUPFAM" id="SSF103365">
    <property type="entry name" value="Hypothetical protein PH1602"/>
    <property type="match status" value="1"/>
</dbReference>
<keyword evidence="7" id="KW-0464">Manganese</keyword>
<evidence type="ECO:0000256" key="6">
    <source>
        <dbReference type="ARBA" id="ARBA00023134"/>
    </source>
</evidence>
<protein>
    <recommendedName>
        <fullName evidence="2">3'-phosphate/5'-hydroxy nucleic acid ligase</fullName>
        <ecNumber evidence="2">6.5.1.8</ecNumber>
    </recommendedName>
</protein>
<keyword evidence="4" id="KW-0479">Metal-binding</keyword>
<organism evidence="9">
    <name type="scientific">Edafosvirus sp</name>
    <dbReference type="NCBI Taxonomy" id="2487765"/>
    <lineage>
        <taxon>Viruses</taxon>
        <taxon>Varidnaviria</taxon>
        <taxon>Bamfordvirae</taxon>
        <taxon>Nucleocytoviricota</taxon>
        <taxon>Megaviricetes</taxon>
        <taxon>Imitervirales</taxon>
        <taxon>Mimiviridae</taxon>
        <taxon>Klosneuvirinae</taxon>
    </lineage>
</organism>
<dbReference type="Gene3D" id="3.90.1860.10">
    <property type="entry name" value="tRNA-splicing ligase RtcB"/>
    <property type="match status" value="1"/>
</dbReference>
<evidence type="ECO:0000256" key="4">
    <source>
        <dbReference type="ARBA" id="ARBA00022723"/>
    </source>
</evidence>
<dbReference type="GO" id="GO:0046872">
    <property type="term" value="F:metal ion binding"/>
    <property type="evidence" value="ECO:0007669"/>
    <property type="project" value="UniProtKB-KW"/>
</dbReference>
<evidence type="ECO:0000256" key="5">
    <source>
        <dbReference type="ARBA" id="ARBA00022741"/>
    </source>
</evidence>
<dbReference type="GO" id="GO:0006396">
    <property type="term" value="P:RNA processing"/>
    <property type="evidence" value="ECO:0007669"/>
    <property type="project" value="InterPro"/>
</dbReference>
<evidence type="ECO:0000256" key="2">
    <source>
        <dbReference type="ARBA" id="ARBA00012726"/>
    </source>
</evidence>
<gene>
    <name evidence="9" type="ORF">Edafosvirus14_18</name>
</gene>
<proteinExistence type="predicted"/>
<evidence type="ECO:0000256" key="1">
    <source>
        <dbReference type="ARBA" id="ARBA00001936"/>
    </source>
</evidence>
<dbReference type="NCBIfam" id="TIGR03073">
    <property type="entry name" value="release_rtcB"/>
    <property type="match status" value="1"/>
</dbReference>
<comment type="catalytic activity">
    <reaction evidence="8">
        <text>a 3'-end 3'-phospho-ribonucleotide-RNA + a 5'-end dephospho-ribonucleoside-RNA + GTP = a ribonucleotidyl-ribonucleotide-RNA + GMP + diphosphate</text>
        <dbReference type="Rhea" id="RHEA:68076"/>
        <dbReference type="Rhea" id="RHEA-COMP:10463"/>
        <dbReference type="Rhea" id="RHEA-COMP:13936"/>
        <dbReference type="Rhea" id="RHEA-COMP:17355"/>
        <dbReference type="ChEBI" id="CHEBI:33019"/>
        <dbReference type="ChEBI" id="CHEBI:37565"/>
        <dbReference type="ChEBI" id="CHEBI:58115"/>
        <dbReference type="ChEBI" id="CHEBI:83062"/>
        <dbReference type="ChEBI" id="CHEBI:138284"/>
        <dbReference type="ChEBI" id="CHEBI:173118"/>
        <dbReference type="EC" id="6.5.1.8"/>
    </reaction>
</comment>
<keyword evidence="6" id="KW-0342">GTP-binding</keyword>
<dbReference type="GO" id="GO:0003972">
    <property type="term" value="F:RNA ligase (ATP) activity"/>
    <property type="evidence" value="ECO:0007669"/>
    <property type="project" value="TreeGrafter"/>
</dbReference>
<reference evidence="9" key="1">
    <citation type="submission" date="2018-10" db="EMBL/GenBank/DDBJ databases">
        <title>Hidden diversity of soil giant viruses.</title>
        <authorList>
            <person name="Schulz F."/>
            <person name="Alteio L."/>
            <person name="Goudeau D."/>
            <person name="Ryan E.M."/>
            <person name="Malmstrom R.R."/>
            <person name="Blanchard J."/>
            <person name="Woyke T."/>
        </authorList>
    </citation>
    <scope>NUCLEOTIDE SEQUENCE</scope>
    <source>
        <strain evidence="9">EDV1</strain>
    </source>
</reference>
<dbReference type="InterPro" id="IPR036025">
    <property type="entry name" value="RtcB-like_sf"/>
</dbReference>